<protein>
    <submittedName>
        <fullName evidence="1">Uncharacterized protein</fullName>
    </submittedName>
</protein>
<organism evidence="1 2">
    <name type="scientific">Phanerochaete sordida</name>
    <dbReference type="NCBI Taxonomy" id="48140"/>
    <lineage>
        <taxon>Eukaryota</taxon>
        <taxon>Fungi</taxon>
        <taxon>Dikarya</taxon>
        <taxon>Basidiomycota</taxon>
        <taxon>Agaricomycotina</taxon>
        <taxon>Agaricomycetes</taxon>
        <taxon>Polyporales</taxon>
        <taxon>Phanerochaetaceae</taxon>
        <taxon>Phanerochaete</taxon>
    </lineage>
</organism>
<evidence type="ECO:0000313" key="2">
    <source>
        <dbReference type="Proteomes" id="UP000703269"/>
    </source>
</evidence>
<proteinExistence type="predicted"/>
<dbReference type="EMBL" id="BPQB01000026">
    <property type="protein sequence ID" value="GJE92437.1"/>
    <property type="molecule type" value="Genomic_DNA"/>
</dbReference>
<dbReference type="Proteomes" id="UP000703269">
    <property type="component" value="Unassembled WGS sequence"/>
</dbReference>
<name>A0A9P3GAY3_9APHY</name>
<dbReference type="AlphaFoldDB" id="A0A9P3GAY3"/>
<accession>A0A9P3GAY3</accession>
<gene>
    <name evidence="1" type="ORF">PsYK624_085910</name>
</gene>
<keyword evidence="2" id="KW-1185">Reference proteome</keyword>
<comment type="caution">
    <text evidence="1">The sequence shown here is derived from an EMBL/GenBank/DDBJ whole genome shotgun (WGS) entry which is preliminary data.</text>
</comment>
<reference evidence="1 2" key="1">
    <citation type="submission" date="2021-08" db="EMBL/GenBank/DDBJ databases">
        <title>Draft Genome Sequence of Phanerochaete sordida strain YK-624.</title>
        <authorList>
            <person name="Mori T."/>
            <person name="Dohra H."/>
            <person name="Suzuki T."/>
            <person name="Kawagishi H."/>
            <person name="Hirai H."/>
        </authorList>
    </citation>
    <scope>NUCLEOTIDE SEQUENCE [LARGE SCALE GENOMIC DNA]</scope>
    <source>
        <strain evidence="1 2">YK-624</strain>
    </source>
</reference>
<sequence>MPLAARQDDVDRCRGISGRRDVGLSRMGARKARALGYAFRTGQPWGHFNSQITWAPGSLATERPTSKSPNVRYLIVAFRQAVRQSRRSRIDVSGCPYAAVRNCRPRAAWARAVGGQSRLVPYGSYGRNVWPCVQRRSNGVSSPPKTHRTPFKGRGFVTEFCPAHTWSLQAARNTGMYVLSCGAAALLGCWAGGGDRPAMVTLGGLGRSLLQQI</sequence>
<evidence type="ECO:0000313" key="1">
    <source>
        <dbReference type="EMBL" id="GJE92437.1"/>
    </source>
</evidence>